<dbReference type="PANTHER" id="PTHR37946:SF1">
    <property type="entry name" value="SLL1969 PROTEIN"/>
    <property type="match status" value="1"/>
</dbReference>
<accession>A0A9E4NNE0</accession>
<dbReference type="EMBL" id="JAEPCR010000121">
    <property type="protein sequence ID" value="MCG7980370.1"/>
    <property type="molecule type" value="Genomic_DNA"/>
</dbReference>
<keyword evidence="3" id="KW-0378">Hydrolase</keyword>
<protein>
    <submittedName>
        <fullName evidence="3">Alpha/beta fold hydrolase</fullName>
    </submittedName>
</protein>
<evidence type="ECO:0000313" key="3">
    <source>
        <dbReference type="EMBL" id="MCG7980370.1"/>
    </source>
</evidence>
<evidence type="ECO:0000256" key="1">
    <source>
        <dbReference type="SAM" id="SignalP"/>
    </source>
</evidence>
<dbReference type="InterPro" id="IPR000073">
    <property type="entry name" value="AB_hydrolase_1"/>
</dbReference>
<dbReference type="SUPFAM" id="SSF53474">
    <property type="entry name" value="alpha/beta-Hydrolases"/>
    <property type="match status" value="1"/>
</dbReference>
<gene>
    <name evidence="3" type="ORF">JAY77_19760</name>
</gene>
<dbReference type="Proteomes" id="UP000886674">
    <property type="component" value="Unassembled WGS sequence"/>
</dbReference>
<dbReference type="Gene3D" id="3.40.50.1820">
    <property type="entry name" value="alpha/beta hydrolase"/>
    <property type="match status" value="1"/>
</dbReference>
<feature type="signal peptide" evidence="1">
    <location>
        <begin position="1"/>
        <end position="20"/>
    </location>
</feature>
<feature type="chain" id="PRO_5038363372" evidence="1">
    <location>
        <begin position="21"/>
        <end position="248"/>
    </location>
</feature>
<dbReference type="InterPro" id="IPR029058">
    <property type="entry name" value="AB_hydrolase_fold"/>
</dbReference>
<evidence type="ECO:0000313" key="4">
    <source>
        <dbReference type="Proteomes" id="UP000886674"/>
    </source>
</evidence>
<dbReference type="PANTHER" id="PTHR37946">
    <property type="entry name" value="SLL1969 PROTEIN"/>
    <property type="match status" value="1"/>
</dbReference>
<organism evidence="3 4">
    <name type="scientific">Candidatus Thiodiazotropha taylori</name>
    <dbReference type="NCBI Taxonomy" id="2792791"/>
    <lineage>
        <taxon>Bacteria</taxon>
        <taxon>Pseudomonadati</taxon>
        <taxon>Pseudomonadota</taxon>
        <taxon>Gammaproteobacteria</taxon>
        <taxon>Chromatiales</taxon>
        <taxon>Sedimenticolaceae</taxon>
        <taxon>Candidatus Thiodiazotropha</taxon>
    </lineage>
</organism>
<dbReference type="Pfam" id="PF12697">
    <property type="entry name" value="Abhydrolase_6"/>
    <property type="match status" value="1"/>
</dbReference>
<keyword evidence="1" id="KW-0732">Signal</keyword>
<dbReference type="GO" id="GO:0016787">
    <property type="term" value="F:hydrolase activity"/>
    <property type="evidence" value="ECO:0007669"/>
    <property type="project" value="UniProtKB-KW"/>
</dbReference>
<dbReference type="AlphaFoldDB" id="A0A9E4NNE0"/>
<sequence length="248" mass="27346">MKHAFPLTVLLLIVSSQSLAVQTECVVLLHGMGRTSSSLSAIEESLLSRHYHVWNESYPSLTQSVEELSAPAIDAGLVYCEAKQVERVHFVTHSLGGILVRYYLQDHHIENLGRIVMLAPPNRGSEVADQMKDGFFYRNIMGPAGQALGTDEKSLPNSLKPIAGEIGIIAGIKAGESWFLPEIPGDDDGKVAVERTKLPEMRDFLLVNVGHTFIMDDDEVIRQVSYFLQHGLFDRSNQVQTTDGAATE</sequence>
<proteinExistence type="predicted"/>
<feature type="domain" description="AB hydrolase-1" evidence="2">
    <location>
        <begin position="26"/>
        <end position="138"/>
    </location>
</feature>
<evidence type="ECO:0000259" key="2">
    <source>
        <dbReference type="Pfam" id="PF12697"/>
    </source>
</evidence>
<comment type="caution">
    <text evidence="3">The sequence shown here is derived from an EMBL/GenBank/DDBJ whole genome shotgun (WGS) entry which is preliminary data.</text>
</comment>
<reference evidence="3" key="1">
    <citation type="journal article" date="2021" name="Proc. Natl. Acad. Sci. U.S.A.">
        <title>Global biogeography of chemosynthetic symbionts reveals both localized and globally distributed symbiont groups. .</title>
        <authorList>
            <person name="Osvatic J.T."/>
            <person name="Wilkins L.G.E."/>
            <person name="Leibrecht L."/>
            <person name="Leray M."/>
            <person name="Zauner S."/>
            <person name="Polzin J."/>
            <person name="Camacho Y."/>
            <person name="Gros O."/>
            <person name="van Gils J.A."/>
            <person name="Eisen J.A."/>
            <person name="Petersen J.M."/>
            <person name="Yuen B."/>
        </authorList>
    </citation>
    <scope>NUCLEOTIDE SEQUENCE</scope>
    <source>
        <strain evidence="3">MAGclacostrist055</strain>
    </source>
</reference>
<name>A0A9E4NNE0_9GAMM</name>